<dbReference type="InterPro" id="IPR036852">
    <property type="entry name" value="Peptidase_S8/S53_dom_sf"/>
</dbReference>
<evidence type="ECO:0000256" key="6">
    <source>
        <dbReference type="PROSITE-ProRule" id="PRU01240"/>
    </source>
</evidence>
<keyword evidence="4" id="KW-0378">Hydrolase</keyword>
<evidence type="ECO:0000259" key="9">
    <source>
        <dbReference type="Pfam" id="PF06280"/>
    </source>
</evidence>
<dbReference type="PANTHER" id="PTHR43399:SF4">
    <property type="entry name" value="CELL WALL-ASSOCIATED PROTEASE"/>
    <property type="match status" value="1"/>
</dbReference>
<dbReference type="InterPro" id="IPR051048">
    <property type="entry name" value="Peptidase_S8/S53_subtilisin"/>
</dbReference>
<sequence length="877" mass="95212">MVRLSLALSLLATSALAARNTTKHDGEIVRGAYIVEFEDGSDFAQFRSQALPEYTTRMTLDYGFFKGVSIQLDNETAEENASLLASLPAVKKMWPVKRYSIAEVEGINDKHNVTSSTLSSMKEDNATFVPHVMTGIDKLREAGVTGEGVTIALVDTGIDYTHPALGGCFGEGCVVTHGYDFVGASAHNGGQPDDDPLDICHGTGTHVAGIIAAQGVNPRGFTGAAPGVKLAAYRVVDCYSWFYTDTLIAAFNRAYEDGADIIVSANIRVYSGHSDDPWALTVSKIVEKGVPCILPAGNGGISMFDSTTPAGGKGVTSVASFDSPITIGTHFVATYTVDGENPVSFPWEFGLPYSHDGLEREVWAVSLNSSNTNDACEPLPDDTPWLADYFVLFGESSECDTFTQVSNLFDFGAWSVVRYDAGPDITSFYGHSNTLSATAIYRETAETFLEILRAGKTLRLTIDRFEFSPIQTFRFENRLNPGAMSTYSSWGPTFDMQLKPQFGAPGRYIESLWFTDEGSYAIWSGTAQAVGMVAASYALVSEARGIKPEPALFESIFASTSKAQLYSWRGPFQNFLAPASEQGAGLIQAYDAAFSKAYLEPSGLSFNDTANLAGPMTFTIVNDGEEATFDISYRSSETFYSLETDEAYMYLAPGERSTETAELSFSETKVTVAAGSTATVEVTASPPEGLNAKRYPYWSGFITVNGTDGSALSIPYQGIVGSLYEANVLPYMFVFDYADWYYNPIAENTTFYLPEPTGGEPDWSDPWLSFPVMVFDLPWGAEKVVIEVVPATTCPRAPTYPIPGGYKSIGEISGSPGEFYPRGYQNEAIWTGQLASGEYAPAGRYRLAIRVQRLLSEGTKDEDWVTLTTPAFNIVYP</sequence>
<dbReference type="InterPro" id="IPR000209">
    <property type="entry name" value="Peptidase_S8/S53_dom"/>
</dbReference>
<evidence type="ECO:0000256" key="1">
    <source>
        <dbReference type="ARBA" id="ARBA00011073"/>
    </source>
</evidence>
<keyword evidence="11" id="KW-1185">Reference proteome</keyword>
<dbReference type="Pfam" id="PF00082">
    <property type="entry name" value="Peptidase_S8"/>
    <property type="match status" value="1"/>
</dbReference>
<dbReference type="SUPFAM" id="SSF52743">
    <property type="entry name" value="Subtilisin-like"/>
    <property type="match status" value="1"/>
</dbReference>
<dbReference type="InterPro" id="IPR010435">
    <property type="entry name" value="C5a/SBT2-like_Fn3"/>
</dbReference>
<feature type="signal peptide" evidence="7">
    <location>
        <begin position="1"/>
        <end position="17"/>
    </location>
</feature>
<evidence type="ECO:0000256" key="7">
    <source>
        <dbReference type="SAM" id="SignalP"/>
    </source>
</evidence>
<evidence type="ECO:0000313" key="10">
    <source>
        <dbReference type="EMBL" id="KAH7313888.1"/>
    </source>
</evidence>
<comment type="caution">
    <text evidence="10">The sequence shown here is derived from an EMBL/GenBank/DDBJ whole genome shotgun (WGS) entry which is preliminary data.</text>
</comment>
<dbReference type="AlphaFoldDB" id="A0A8K0SQ55"/>
<reference evidence="10" key="1">
    <citation type="journal article" date="2021" name="Nat. Commun.">
        <title>Genetic determinants of endophytism in the Arabidopsis root mycobiome.</title>
        <authorList>
            <person name="Mesny F."/>
            <person name="Miyauchi S."/>
            <person name="Thiergart T."/>
            <person name="Pickel B."/>
            <person name="Atanasova L."/>
            <person name="Karlsson M."/>
            <person name="Huettel B."/>
            <person name="Barry K.W."/>
            <person name="Haridas S."/>
            <person name="Chen C."/>
            <person name="Bauer D."/>
            <person name="Andreopoulos W."/>
            <person name="Pangilinan J."/>
            <person name="LaButti K."/>
            <person name="Riley R."/>
            <person name="Lipzen A."/>
            <person name="Clum A."/>
            <person name="Drula E."/>
            <person name="Henrissat B."/>
            <person name="Kohler A."/>
            <person name="Grigoriev I.V."/>
            <person name="Martin F.M."/>
            <person name="Hacquard S."/>
        </authorList>
    </citation>
    <scope>NUCLEOTIDE SEQUENCE</scope>
    <source>
        <strain evidence="10">MPI-CAGE-CH-0235</strain>
    </source>
</reference>
<proteinExistence type="inferred from homology"/>
<dbReference type="CDD" id="cd07489">
    <property type="entry name" value="Peptidases_S8_5"/>
    <property type="match status" value="1"/>
</dbReference>
<evidence type="ECO:0000256" key="4">
    <source>
        <dbReference type="ARBA" id="ARBA00022801"/>
    </source>
</evidence>
<feature type="chain" id="PRO_5035438930" evidence="7">
    <location>
        <begin position="18"/>
        <end position="877"/>
    </location>
</feature>
<evidence type="ECO:0000259" key="8">
    <source>
        <dbReference type="Pfam" id="PF00082"/>
    </source>
</evidence>
<dbReference type="EMBL" id="JAGPNK010000009">
    <property type="protein sequence ID" value="KAH7313888.1"/>
    <property type="molecule type" value="Genomic_DNA"/>
</dbReference>
<protein>
    <submittedName>
        <fullName evidence="10">Peptidase S8/S53 domain-containing protein</fullName>
    </submittedName>
</protein>
<keyword evidence="3 7" id="KW-0732">Signal</keyword>
<keyword evidence="2" id="KW-0645">Protease</keyword>
<dbReference type="InterPro" id="IPR015500">
    <property type="entry name" value="Peptidase_S8_subtilisin-rel"/>
</dbReference>
<dbReference type="PANTHER" id="PTHR43399">
    <property type="entry name" value="SUBTILISIN-RELATED"/>
    <property type="match status" value="1"/>
</dbReference>
<keyword evidence="5" id="KW-0720">Serine protease</keyword>
<dbReference type="GO" id="GO:0004252">
    <property type="term" value="F:serine-type endopeptidase activity"/>
    <property type="evidence" value="ECO:0007669"/>
    <property type="project" value="InterPro"/>
</dbReference>
<dbReference type="PROSITE" id="PS00136">
    <property type="entry name" value="SUBTILASE_ASP"/>
    <property type="match status" value="1"/>
</dbReference>
<dbReference type="InterPro" id="IPR034187">
    <property type="entry name" value="Peptidases_S8_5"/>
</dbReference>
<dbReference type="Proteomes" id="UP000813444">
    <property type="component" value="Unassembled WGS sequence"/>
</dbReference>
<dbReference type="GO" id="GO:0016020">
    <property type="term" value="C:membrane"/>
    <property type="evidence" value="ECO:0007669"/>
    <property type="project" value="InterPro"/>
</dbReference>
<feature type="domain" description="Peptidase S8/S53" evidence="8">
    <location>
        <begin position="146"/>
        <end position="544"/>
    </location>
</feature>
<name>A0A8K0SQ55_9HYPO</name>
<dbReference type="Gene3D" id="2.60.40.1710">
    <property type="entry name" value="Subtilisin-like superfamily"/>
    <property type="match status" value="1"/>
</dbReference>
<evidence type="ECO:0000256" key="5">
    <source>
        <dbReference type="ARBA" id="ARBA00022825"/>
    </source>
</evidence>
<dbReference type="GO" id="GO:0006508">
    <property type="term" value="P:proteolysis"/>
    <property type="evidence" value="ECO:0007669"/>
    <property type="project" value="UniProtKB-KW"/>
</dbReference>
<gene>
    <name evidence="10" type="ORF">B0I35DRAFT_279755</name>
</gene>
<dbReference type="PROSITE" id="PS51892">
    <property type="entry name" value="SUBTILASE"/>
    <property type="match status" value="1"/>
</dbReference>
<comment type="similarity">
    <text evidence="1 6">Belongs to the peptidase S8 family.</text>
</comment>
<dbReference type="InterPro" id="IPR023827">
    <property type="entry name" value="Peptidase_S8_Asp-AS"/>
</dbReference>
<evidence type="ECO:0000256" key="3">
    <source>
        <dbReference type="ARBA" id="ARBA00022729"/>
    </source>
</evidence>
<dbReference type="Pfam" id="PF06280">
    <property type="entry name" value="fn3_5"/>
    <property type="match status" value="1"/>
</dbReference>
<evidence type="ECO:0000256" key="2">
    <source>
        <dbReference type="ARBA" id="ARBA00022670"/>
    </source>
</evidence>
<feature type="domain" description="C5a peptidase/Subtilisin-like protease SBT2-like Fn3-like" evidence="9">
    <location>
        <begin position="605"/>
        <end position="716"/>
    </location>
</feature>
<comment type="caution">
    <text evidence="6">Lacks conserved residue(s) required for the propagation of feature annotation.</text>
</comment>
<evidence type="ECO:0000313" key="11">
    <source>
        <dbReference type="Proteomes" id="UP000813444"/>
    </source>
</evidence>
<accession>A0A8K0SQ55</accession>
<organism evidence="10 11">
    <name type="scientific">Stachybotrys elegans</name>
    <dbReference type="NCBI Taxonomy" id="80388"/>
    <lineage>
        <taxon>Eukaryota</taxon>
        <taxon>Fungi</taxon>
        <taxon>Dikarya</taxon>
        <taxon>Ascomycota</taxon>
        <taxon>Pezizomycotina</taxon>
        <taxon>Sordariomycetes</taxon>
        <taxon>Hypocreomycetidae</taxon>
        <taxon>Hypocreales</taxon>
        <taxon>Stachybotryaceae</taxon>
        <taxon>Stachybotrys</taxon>
    </lineage>
</organism>
<dbReference type="PRINTS" id="PR00723">
    <property type="entry name" value="SUBTILISIN"/>
</dbReference>
<dbReference type="OrthoDB" id="10256524at2759"/>
<dbReference type="Gene3D" id="3.40.50.200">
    <property type="entry name" value="Peptidase S8/S53 domain"/>
    <property type="match status" value="2"/>
</dbReference>